<protein>
    <submittedName>
        <fullName evidence="3">Uncharacterized protein</fullName>
    </submittedName>
</protein>
<keyword evidence="2" id="KW-0812">Transmembrane</keyword>
<name>M7P0Q1_9BACT</name>
<feature type="transmembrane region" description="Helical" evidence="2">
    <location>
        <begin position="6"/>
        <end position="22"/>
    </location>
</feature>
<evidence type="ECO:0000256" key="2">
    <source>
        <dbReference type="SAM" id="Phobius"/>
    </source>
</evidence>
<comment type="caution">
    <text evidence="3">The sequence shown here is derived from an EMBL/GenBank/DDBJ whole genome shotgun (WGS) entry which is preliminary data.</text>
</comment>
<feature type="compositionally biased region" description="Basic and acidic residues" evidence="1">
    <location>
        <begin position="65"/>
        <end position="75"/>
    </location>
</feature>
<evidence type="ECO:0000313" key="4">
    <source>
        <dbReference type="Proteomes" id="UP000011910"/>
    </source>
</evidence>
<keyword evidence="4" id="KW-1185">Reference proteome</keyword>
<dbReference type="OrthoDB" id="839573at2"/>
<organism evidence="3 4">
    <name type="scientific">Cesiribacter andamanensis AMV16</name>
    <dbReference type="NCBI Taxonomy" id="1279009"/>
    <lineage>
        <taxon>Bacteria</taxon>
        <taxon>Pseudomonadati</taxon>
        <taxon>Bacteroidota</taxon>
        <taxon>Cytophagia</taxon>
        <taxon>Cytophagales</taxon>
        <taxon>Cesiribacteraceae</taxon>
        <taxon>Cesiribacter</taxon>
    </lineage>
</organism>
<gene>
    <name evidence="3" type="ORF">ADICEAN_00693</name>
</gene>
<dbReference type="AlphaFoldDB" id="M7P0Q1"/>
<accession>M7P0Q1</accession>
<keyword evidence="2" id="KW-1133">Transmembrane helix</keyword>
<dbReference type="EMBL" id="AODQ01000010">
    <property type="protein sequence ID" value="EMR04169.1"/>
    <property type="molecule type" value="Genomic_DNA"/>
</dbReference>
<feature type="region of interest" description="Disordered" evidence="1">
    <location>
        <begin position="31"/>
        <end position="75"/>
    </location>
</feature>
<keyword evidence="2" id="KW-0472">Membrane</keyword>
<sequence length="75" mass="8320">MIDLILVGIAYVIMIYFMVVLMKQRIKPLKGGDDDDGGISINNLPDLDDLPPGISLPDGSLPRRKFTDEPEGIRH</sequence>
<dbReference type="Proteomes" id="UP000011910">
    <property type="component" value="Unassembled WGS sequence"/>
</dbReference>
<evidence type="ECO:0000313" key="3">
    <source>
        <dbReference type="EMBL" id="EMR04169.1"/>
    </source>
</evidence>
<proteinExistence type="predicted"/>
<evidence type="ECO:0000256" key="1">
    <source>
        <dbReference type="SAM" id="MobiDB-lite"/>
    </source>
</evidence>
<reference evidence="3 4" key="1">
    <citation type="journal article" date="2013" name="Genome Announc.">
        <title>Draft Genome Sequence of Cesiribacter andamanensis Strain AMV16T, Isolated from a Soil Sample from a Mud Volcano in the Andaman Islands, India.</title>
        <authorList>
            <person name="Shivaji S."/>
            <person name="Ara S."/>
            <person name="Begum Z."/>
            <person name="Srinivas T.N."/>
            <person name="Singh A."/>
            <person name="Kumar Pinnaka A."/>
        </authorList>
    </citation>
    <scope>NUCLEOTIDE SEQUENCE [LARGE SCALE GENOMIC DNA]</scope>
    <source>
        <strain evidence="3 4">AMV16</strain>
    </source>
</reference>